<protein>
    <submittedName>
        <fullName evidence="1">Uncharacterized protein</fullName>
    </submittedName>
</protein>
<keyword evidence="2" id="KW-1185">Reference proteome</keyword>
<dbReference type="AlphaFoldDB" id="A0A2N6PHH6"/>
<comment type="caution">
    <text evidence="1">The sequence shown here is derived from an EMBL/GenBank/DDBJ whole genome shotgun (WGS) entry which is preliminary data.</text>
</comment>
<dbReference type="RefSeq" id="WP_102161934.1">
    <property type="nucleotide sequence ID" value="NZ_PNFZ01000003.1"/>
</dbReference>
<organism evidence="1 2">
    <name type="scientific">Brevibacterium luteolum</name>
    <dbReference type="NCBI Taxonomy" id="199591"/>
    <lineage>
        <taxon>Bacteria</taxon>
        <taxon>Bacillati</taxon>
        <taxon>Actinomycetota</taxon>
        <taxon>Actinomycetes</taxon>
        <taxon>Micrococcales</taxon>
        <taxon>Brevibacteriaceae</taxon>
        <taxon>Brevibacterium</taxon>
    </lineage>
</organism>
<dbReference type="EMBL" id="PNFZ01000003">
    <property type="protein sequence ID" value="PMB98138.1"/>
    <property type="molecule type" value="Genomic_DNA"/>
</dbReference>
<proteinExistence type="predicted"/>
<evidence type="ECO:0000313" key="1">
    <source>
        <dbReference type="EMBL" id="PMB98138.1"/>
    </source>
</evidence>
<accession>A0A2N6PHH6</accession>
<name>A0A2N6PHH6_9MICO</name>
<evidence type="ECO:0000313" key="2">
    <source>
        <dbReference type="Proteomes" id="UP000235703"/>
    </source>
</evidence>
<gene>
    <name evidence="1" type="ORF">CJ198_07130</name>
</gene>
<sequence length="67" mass="6945">MTTAQTAPAPSLLPERTDAVAVFDIVDSIAESIVDSIPAVPARQISQFQGVARMCSALCVLSRGASL</sequence>
<reference evidence="1 2" key="1">
    <citation type="submission" date="2017-09" db="EMBL/GenBank/DDBJ databases">
        <title>Bacterial strain isolated from the female urinary microbiota.</title>
        <authorList>
            <person name="Thomas-White K."/>
            <person name="Kumar N."/>
            <person name="Forster S."/>
            <person name="Putonti C."/>
            <person name="Lawley T."/>
            <person name="Wolfe A.J."/>
        </authorList>
    </citation>
    <scope>NUCLEOTIDE SEQUENCE [LARGE SCALE GENOMIC DNA]</scope>
    <source>
        <strain evidence="1 2">UMB0680</strain>
    </source>
</reference>
<dbReference type="Proteomes" id="UP000235703">
    <property type="component" value="Unassembled WGS sequence"/>
</dbReference>